<feature type="chain" id="PRO_5004591843" evidence="1">
    <location>
        <begin position="26"/>
        <end position="71"/>
    </location>
</feature>
<sequence length="71" mass="7056">MNSMVTLVLAVIAICLYIGVPMVEAGFLGGGYGGGYGRPYGGGYGGGYGSGYGGGYGGGYRRGYGGYGYGR</sequence>
<proteinExistence type="predicted"/>
<dbReference type="Proteomes" id="UP000015104">
    <property type="component" value="Unassembled WGS sequence"/>
</dbReference>
<dbReference type="EnsemblMetazoa" id="tetur21g00840.1">
    <property type="protein sequence ID" value="tetur21g00840.1"/>
    <property type="gene ID" value="tetur21g00840"/>
</dbReference>
<feature type="signal peptide" evidence="1">
    <location>
        <begin position="1"/>
        <end position="25"/>
    </location>
</feature>
<accession>T1KTS7</accession>
<dbReference type="AlphaFoldDB" id="T1KTS7"/>
<keyword evidence="1" id="KW-0732">Signal</keyword>
<organism evidence="2 3">
    <name type="scientific">Tetranychus urticae</name>
    <name type="common">Two-spotted spider mite</name>
    <dbReference type="NCBI Taxonomy" id="32264"/>
    <lineage>
        <taxon>Eukaryota</taxon>
        <taxon>Metazoa</taxon>
        <taxon>Ecdysozoa</taxon>
        <taxon>Arthropoda</taxon>
        <taxon>Chelicerata</taxon>
        <taxon>Arachnida</taxon>
        <taxon>Acari</taxon>
        <taxon>Acariformes</taxon>
        <taxon>Trombidiformes</taxon>
        <taxon>Prostigmata</taxon>
        <taxon>Eleutherengona</taxon>
        <taxon>Raphignathae</taxon>
        <taxon>Tetranychoidea</taxon>
        <taxon>Tetranychidae</taxon>
        <taxon>Tetranychus</taxon>
    </lineage>
</organism>
<evidence type="ECO:0000256" key="1">
    <source>
        <dbReference type="SAM" id="SignalP"/>
    </source>
</evidence>
<evidence type="ECO:0000313" key="2">
    <source>
        <dbReference type="EnsemblMetazoa" id="tetur21g00840.1"/>
    </source>
</evidence>
<evidence type="ECO:0000313" key="3">
    <source>
        <dbReference type="Proteomes" id="UP000015104"/>
    </source>
</evidence>
<dbReference type="EMBL" id="CAEY01000546">
    <property type="status" value="NOT_ANNOTATED_CDS"/>
    <property type="molecule type" value="Genomic_DNA"/>
</dbReference>
<dbReference type="HOGENOM" id="CLU_2743305_0_0_1"/>
<protein>
    <submittedName>
        <fullName evidence="2">Uncharacterized protein</fullName>
    </submittedName>
</protein>
<name>T1KTS7_TETUR</name>
<reference evidence="3" key="1">
    <citation type="submission" date="2011-08" db="EMBL/GenBank/DDBJ databases">
        <authorList>
            <person name="Rombauts S."/>
        </authorList>
    </citation>
    <scope>NUCLEOTIDE SEQUENCE</scope>
    <source>
        <strain evidence="3">London</strain>
    </source>
</reference>
<keyword evidence="3" id="KW-1185">Reference proteome</keyword>
<reference evidence="2" key="2">
    <citation type="submission" date="2015-06" db="UniProtKB">
        <authorList>
            <consortium name="EnsemblMetazoa"/>
        </authorList>
    </citation>
    <scope>IDENTIFICATION</scope>
</reference>